<keyword evidence="2" id="KW-1185">Reference proteome</keyword>
<accession>A0A7I7MGR1</accession>
<gene>
    <name evidence="1" type="ORF">MPSYJ_41840</name>
</gene>
<organism evidence="1 2">
    <name type="scientific">Mycolicibacterium psychrotolerans</name>
    <dbReference type="NCBI Taxonomy" id="216929"/>
    <lineage>
        <taxon>Bacteria</taxon>
        <taxon>Bacillati</taxon>
        <taxon>Actinomycetota</taxon>
        <taxon>Actinomycetes</taxon>
        <taxon>Mycobacteriales</taxon>
        <taxon>Mycobacteriaceae</taxon>
        <taxon>Mycolicibacterium</taxon>
    </lineage>
</organism>
<protein>
    <submittedName>
        <fullName evidence="1">Uncharacterized protein</fullName>
    </submittedName>
</protein>
<evidence type="ECO:0000313" key="2">
    <source>
        <dbReference type="Proteomes" id="UP000466514"/>
    </source>
</evidence>
<proteinExistence type="predicted"/>
<evidence type="ECO:0000313" key="1">
    <source>
        <dbReference type="EMBL" id="BBX70723.1"/>
    </source>
</evidence>
<reference evidence="1 2" key="1">
    <citation type="journal article" date="2019" name="Emerg. Microbes Infect.">
        <title>Comprehensive subspecies identification of 175 nontuberculous mycobacteria species based on 7547 genomic profiles.</title>
        <authorList>
            <person name="Matsumoto Y."/>
            <person name="Kinjo T."/>
            <person name="Motooka D."/>
            <person name="Nabeya D."/>
            <person name="Jung N."/>
            <person name="Uechi K."/>
            <person name="Horii T."/>
            <person name="Iida T."/>
            <person name="Fujita J."/>
            <person name="Nakamura S."/>
        </authorList>
    </citation>
    <scope>NUCLEOTIDE SEQUENCE [LARGE SCALE GENOMIC DNA]</scope>
    <source>
        <strain evidence="1 2">JCM 13323</strain>
    </source>
</reference>
<sequence>MDDRGDAARLHGGVGVGQTLRQFVDDLLLAQLDHTLSFAVTGVTVNRCTPRHRDVLRQRRGVW</sequence>
<dbReference type="Proteomes" id="UP000466514">
    <property type="component" value="Chromosome"/>
</dbReference>
<name>A0A7I7MGR1_9MYCO</name>
<dbReference type="KEGG" id="mpsc:MPSYJ_41840"/>
<dbReference type="AlphaFoldDB" id="A0A7I7MGR1"/>
<dbReference type="EMBL" id="AP022574">
    <property type="protein sequence ID" value="BBX70723.1"/>
    <property type="molecule type" value="Genomic_DNA"/>
</dbReference>